<accession>A0A941DIL4</accession>
<evidence type="ECO:0000256" key="1">
    <source>
        <dbReference type="SAM" id="MobiDB-lite"/>
    </source>
</evidence>
<protein>
    <submittedName>
        <fullName evidence="2">Uncharacterized protein</fullName>
    </submittedName>
</protein>
<sequence length="721" mass="79276">MSIRVSLQGKHRVVLRWASIILFTTLTACSGGSNSDNTDSSSGNNQSGQNNNQNLIPEGGGIIRITDPSSPIFGAQVEIGAETLVNAEKITLTFEENLPAPLPDEAVKSGAKQVSKVFVLNRDDSTDFGKSVAITVPFSVKDVPADQVPVVIYWDETLKTYSPVAVRSIDRDKGTLTFITAHASKYVVMFIDLLKGNTAPDYKSLTTAISGFDPATDSFFIHNFGSYDSPGGSCFGMAAFSAWYQNAKKVPSATGLSALWKEGNLNQEEDDQVAREVVGRVYQAGNQKAHIQALNDVSAAKLTRQLADRRTALSVIQQFRLTRQAQIFAMGVAGLTGGFSQGHAVTVYAYDGDKQQFLYYDNNFPGEVVTVPWNWTDGFGQTSKNQGFDIFAFASFNSAYSGNFLNSVYQAAQNGFNSSFYPKISISTPVATLTNPNTMEVIDENNVVIEGTVPRPSSAQNPTAQRYAHIYINGTWVAAADLDQTSNRFRYTLTKLPNLAGTDVMILVSENKKNWAGGFHAFRQFKIKVANQFFFQNMGFETGNFNAWTSTRRTWSDATEINPSDKSVVVSGISYDPIATDLPVPLFGKYAARVNNEDNNFHISTLTQTAVVPKTKNPTVRFYWSAVLEDPNHSPAEQPYVEIVVENKTKGIVLYTKRFYSNDPSYSGWKSYRNDKWRSIPWQLVDLPAAQYAGDQITIRVVAADCALGAHGGYAYLDVEE</sequence>
<dbReference type="PROSITE" id="PS51257">
    <property type="entry name" value="PROKAR_LIPOPROTEIN"/>
    <property type="match status" value="1"/>
</dbReference>
<evidence type="ECO:0000313" key="3">
    <source>
        <dbReference type="Proteomes" id="UP000680067"/>
    </source>
</evidence>
<name>A0A941DIL4_9BURK</name>
<keyword evidence="3" id="KW-1185">Reference proteome</keyword>
<dbReference type="EMBL" id="JAGSPN010000001">
    <property type="protein sequence ID" value="MBR7780560.1"/>
    <property type="molecule type" value="Genomic_DNA"/>
</dbReference>
<dbReference type="AlphaFoldDB" id="A0A941DIL4"/>
<gene>
    <name evidence="2" type="ORF">KDM89_00275</name>
</gene>
<reference evidence="2" key="1">
    <citation type="submission" date="2021-04" db="EMBL/GenBank/DDBJ databases">
        <title>novel species isolated from subtropical streams in China.</title>
        <authorList>
            <person name="Lu H."/>
        </authorList>
    </citation>
    <scope>NUCLEOTIDE SEQUENCE</scope>
    <source>
        <strain evidence="2">LFS511W</strain>
    </source>
</reference>
<comment type="caution">
    <text evidence="2">The sequence shown here is derived from an EMBL/GenBank/DDBJ whole genome shotgun (WGS) entry which is preliminary data.</text>
</comment>
<dbReference type="Gene3D" id="2.60.120.260">
    <property type="entry name" value="Galactose-binding domain-like"/>
    <property type="match status" value="1"/>
</dbReference>
<dbReference type="RefSeq" id="WP_212685968.1">
    <property type="nucleotide sequence ID" value="NZ_JAGSPN010000001.1"/>
</dbReference>
<evidence type="ECO:0000313" key="2">
    <source>
        <dbReference type="EMBL" id="MBR7780560.1"/>
    </source>
</evidence>
<feature type="compositionally biased region" description="Low complexity" evidence="1">
    <location>
        <begin position="32"/>
        <end position="54"/>
    </location>
</feature>
<organism evidence="2 3">
    <name type="scientific">Undibacterium luofuense</name>
    <dbReference type="NCBI Taxonomy" id="2828733"/>
    <lineage>
        <taxon>Bacteria</taxon>
        <taxon>Pseudomonadati</taxon>
        <taxon>Pseudomonadota</taxon>
        <taxon>Betaproteobacteria</taxon>
        <taxon>Burkholderiales</taxon>
        <taxon>Oxalobacteraceae</taxon>
        <taxon>Undibacterium</taxon>
    </lineage>
</organism>
<feature type="region of interest" description="Disordered" evidence="1">
    <location>
        <begin position="32"/>
        <end position="60"/>
    </location>
</feature>
<dbReference type="Proteomes" id="UP000680067">
    <property type="component" value="Unassembled WGS sequence"/>
</dbReference>
<proteinExistence type="predicted"/>